<sequence length="208" mass="23102">MELAGLSVACAIRRCYPPSDYKGVLIAAGPGNNGGDGLVCARHLYLFGYSPVIYYPKRSGSDLYHRLVKQLENFDIKFTEEPEKEIADGKVDQIVDALFGFSFKPPIRDPFRFTIELFESSKLPITSVDIPSSWDVNNGPPSEGELGSNFHPSVLVSLTAPKPASEYFKGRHFLGGRFISPKLAKEWGFTVPNYEGSDQIVEYTDSRI</sequence>
<keyword evidence="6" id="KW-0521">NADP</keyword>
<dbReference type="InterPro" id="IPR032976">
    <property type="entry name" value="YJEFN_prot_NAXE-like"/>
</dbReference>
<dbReference type="Proteomes" id="UP000095023">
    <property type="component" value="Unassembled WGS sequence"/>
</dbReference>
<evidence type="ECO:0000256" key="1">
    <source>
        <dbReference type="ARBA" id="ARBA00000013"/>
    </source>
</evidence>
<gene>
    <name evidence="11" type="ORF">CANCADRAFT_30917</name>
</gene>
<dbReference type="GO" id="GO:0000166">
    <property type="term" value="F:nucleotide binding"/>
    <property type="evidence" value="ECO:0007669"/>
    <property type="project" value="UniProtKB-KW"/>
</dbReference>
<dbReference type="EMBL" id="KV453841">
    <property type="protein sequence ID" value="ODV92906.1"/>
    <property type="molecule type" value="Genomic_DNA"/>
</dbReference>
<dbReference type="PROSITE" id="PS51385">
    <property type="entry name" value="YJEF_N"/>
    <property type="match status" value="1"/>
</dbReference>
<dbReference type="EC" id="5.1.99.6" evidence="3"/>
<dbReference type="AlphaFoldDB" id="A0A1E4TMB5"/>
<evidence type="ECO:0000256" key="5">
    <source>
        <dbReference type="ARBA" id="ARBA00022741"/>
    </source>
</evidence>
<keyword evidence="5" id="KW-0547">Nucleotide-binding</keyword>
<evidence type="ECO:0000256" key="9">
    <source>
        <dbReference type="ARBA" id="ARBA00023235"/>
    </source>
</evidence>
<organism evidence="11 12">
    <name type="scientific">Tortispora caseinolytica NRRL Y-17796</name>
    <dbReference type="NCBI Taxonomy" id="767744"/>
    <lineage>
        <taxon>Eukaryota</taxon>
        <taxon>Fungi</taxon>
        <taxon>Dikarya</taxon>
        <taxon>Ascomycota</taxon>
        <taxon>Saccharomycotina</taxon>
        <taxon>Trigonopsidomycetes</taxon>
        <taxon>Trigonopsidales</taxon>
        <taxon>Trigonopsidaceae</taxon>
        <taxon>Tortispora</taxon>
    </lineage>
</organism>
<dbReference type="Pfam" id="PF03853">
    <property type="entry name" value="YjeF_N"/>
    <property type="match status" value="1"/>
</dbReference>
<dbReference type="GO" id="GO:0052856">
    <property type="term" value="F:NAD(P)HX epimerase activity"/>
    <property type="evidence" value="ECO:0007669"/>
    <property type="project" value="UniProtKB-EC"/>
</dbReference>
<evidence type="ECO:0000256" key="6">
    <source>
        <dbReference type="ARBA" id="ARBA00022857"/>
    </source>
</evidence>
<dbReference type="NCBIfam" id="TIGR00197">
    <property type="entry name" value="yjeF_nterm"/>
    <property type="match status" value="1"/>
</dbReference>
<evidence type="ECO:0000256" key="8">
    <source>
        <dbReference type="ARBA" id="ARBA00023027"/>
    </source>
</evidence>
<dbReference type="GO" id="GO:0046496">
    <property type="term" value="P:nicotinamide nucleotide metabolic process"/>
    <property type="evidence" value="ECO:0007669"/>
    <property type="project" value="EnsemblFungi"/>
</dbReference>
<name>A0A1E4TMB5_9ASCO</name>
<proteinExistence type="predicted"/>
<dbReference type="PANTHER" id="PTHR13232">
    <property type="entry name" value="NAD(P)H-HYDRATE EPIMERASE"/>
    <property type="match status" value="1"/>
</dbReference>
<dbReference type="SUPFAM" id="SSF64153">
    <property type="entry name" value="YjeF N-terminal domain-like"/>
    <property type="match status" value="1"/>
</dbReference>
<dbReference type="GO" id="GO:0005739">
    <property type="term" value="C:mitochondrion"/>
    <property type="evidence" value="ECO:0007669"/>
    <property type="project" value="TreeGrafter"/>
</dbReference>
<dbReference type="PANTHER" id="PTHR13232:SF10">
    <property type="entry name" value="NAD(P)H-HYDRATE EPIMERASE"/>
    <property type="match status" value="1"/>
</dbReference>
<keyword evidence="7" id="KW-0630">Potassium</keyword>
<keyword evidence="12" id="KW-1185">Reference proteome</keyword>
<evidence type="ECO:0000256" key="7">
    <source>
        <dbReference type="ARBA" id="ARBA00022958"/>
    </source>
</evidence>
<protein>
    <recommendedName>
        <fullName evidence="3">NAD(P)H-hydrate epimerase</fullName>
        <ecNumber evidence="3">5.1.99.6</ecNumber>
    </recommendedName>
</protein>
<dbReference type="OrthoDB" id="10064708at2759"/>
<evidence type="ECO:0000259" key="10">
    <source>
        <dbReference type="PROSITE" id="PS51385"/>
    </source>
</evidence>
<evidence type="ECO:0000313" key="12">
    <source>
        <dbReference type="Proteomes" id="UP000095023"/>
    </source>
</evidence>
<keyword evidence="8" id="KW-0520">NAD</keyword>
<evidence type="ECO:0000256" key="2">
    <source>
        <dbReference type="ARBA" id="ARBA00000909"/>
    </source>
</evidence>
<evidence type="ECO:0000256" key="3">
    <source>
        <dbReference type="ARBA" id="ARBA00012228"/>
    </source>
</evidence>
<dbReference type="InterPro" id="IPR004443">
    <property type="entry name" value="YjeF_N_dom"/>
</dbReference>
<dbReference type="InterPro" id="IPR036652">
    <property type="entry name" value="YjeF_N_dom_sf"/>
</dbReference>
<comment type="catalytic activity">
    <reaction evidence="2">
        <text>(6R)-NADPHX = (6S)-NADPHX</text>
        <dbReference type="Rhea" id="RHEA:32227"/>
        <dbReference type="ChEBI" id="CHEBI:64076"/>
        <dbReference type="ChEBI" id="CHEBI:64077"/>
        <dbReference type="EC" id="5.1.99.6"/>
    </reaction>
</comment>
<keyword evidence="9" id="KW-0413">Isomerase</keyword>
<comment type="catalytic activity">
    <reaction evidence="1">
        <text>(6R)-NADHX = (6S)-NADHX</text>
        <dbReference type="Rhea" id="RHEA:32215"/>
        <dbReference type="ChEBI" id="CHEBI:64074"/>
        <dbReference type="ChEBI" id="CHEBI:64075"/>
        <dbReference type="EC" id="5.1.99.6"/>
    </reaction>
</comment>
<keyword evidence="4" id="KW-0479">Metal-binding</keyword>
<evidence type="ECO:0000256" key="4">
    <source>
        <dbReference type="ARBA" id="ARBA00022723"/>
    </source>
</evidence>
<accession>A0A1E4TMB5</accession>
<dbReference type="GO" id="GO:0046872">
    <property type="term" value="F:metal ion binding"/>
    <property type="evidence" value="ECO:0007669"/>
    <property type="project" value="UniProtKB-KW"/>
</dbReference>
<dbReference type="Gene3D" id="3.40.50.10260">
    <property type="entry name" value="YjeF N-terminal domain"/>
    <property type="match status" value="1"/>
</dbReference>
<feature type="domain" description="YjeF N-terminal" evidence="10">
    <location>
        <begin position="1"/>
        <end position="191"/>
    </location>
</feature>
<evidence type="ECO:0000313" key="11">
    <source>
        <dbReference type="EMBL" id="ODV92906.1"/>
    </source>
</evidence>
<reference evidence="12" key="1">
    <citation type="submission" date="2016-02" db="EMBL/GenBank/DDBJ databases">
        <title>Comparative genomics of biotechnologically important yeasts.</title>
        <authorList>
            <consortium name="DOE Joint Genome Institute"/>
            <person name="Riley R."/>
            <person name="Haridas S."/>
            <person name="Wolfe K.H."/>
            <person name="Lopes M.R."/>
            <person name="Hittinger C.T."/>
            <person name="Goker M."/>
            <person name="Salamov A."/>
            <person name="Wisecaver J."/>
            <person name="Long T.M."/>
            <person name="Aerts A.L."/>
            <person name="Barry K."/>
            <person name="Choi C."/>
            <person name="Clum A."/>
            <person name="Coughlan A.Y."/>
            <person name="Deshpande S."/>
            <person name="Douglass A.P."/>
            <person name="Hanson S.J."/>
            <person name="Klenk H.-P."/>
            <person name="Labutti K."/>
            <person name="Lapidus A."/>
            <person name="Lindquist E."/>
            <person name="Lipzen A."/>
            <person name="Meier-Kolthoff J.P."/>
            <person name="Ohm R.A."/>
            <person name="Otillar R.P."/>
            <person name="Pangilinan J."/>
            <person name="Peng Y."/>
            <person name="Rokas A."/>
            <person name="Rosa C.A."/>
            <person name="Scheuner C."/>
            <person name="Sibirny A.A."/>
            <person name="Slot J.C."/>
            <person name="Stielow J.B."/>
            <person name="Sun H."/>
            <person name="Kurtzman C.P."/>
            <person name="Blackwell M."/>
            <person name="Jeffries T.W."/>
            <person name="Grigoriev I.V."/>
        </authorList>
    </citation>
    <scope>NUCLEOTIDE SEQUENCE [LARGE SCALE GENOMIC DNA]</scope>
    <source>
        <strain evidence="12">NRRL Y-17796</strain>
    </source>
</reference>